<comment type="subcellular location">
    <subcellularLocation>
        <location evidence="1">Cell membrane</location>
        <topology evidence="1">Multi-pass membrane protein</topology>
    </subcellularLocation>
</comment>
<keyword evidence="3 6" id="KW-0812">Transmembrane</keyword>
<dbReference type="PANTHER" id="PTHR30221:SF1">
    <property type="entry name" value="SMALL-CONDUCTANCE MECHANOSENSITIVE CHANNEL"/>
    <property type="match status" value="1"/>
</dbReference>
<evidence type="ECO:0000256" key="3">
    <source>
        <dbReference type="ARBA" id="ARBA00022692"/>
    </source>
</evidence>
<evidence type="ECO:0000313" key="8">
    <source>
        <dbReference type="EMBL" id="BDS06009.1"/>
    </source>
</evidence>
<gene>
    <name evidence="8" type="ORF">NT6N_10490</name>
</gene>
<name>A0AAT9FJ27_9BACT</name>
<dbReference type="SUPFAM" id="SSF51206">
    <property type="entry name" value="cAMP-binding domain-like"/>
    <property type="match status" value="1"/>
</dbReference>
<dbReference type="InterPro" id="IPR000595">
    <property type="entry name" value="cNMP-bd_dom"/>
</dbReference>
<dbReference type="InterPro" id="IPR006685">
    <property type="entry name" value="MscS_channel_2nd"/>
</dbReference>
<dbReference type="SUPFAM" id="SSF50182">
    <property type="entry name" value="Sm-like ribonucleoproteins"/>
    <property type="match status" value="1"/>
</dbReference>
<evidence type="ECO:0000259" key="7">
    <source>
        <dbReference type="PROSITE" id="PS50042"/>
    </source>
</evidence>
<organism evidence="8">
    <name type="scientific">Oceaniferula spumae</name>
    <dbReference type="NCBI Taxonomy" id="2979115"/>
    <lineage>
        <taxon>Bacteria</taxon>
        <taxon>Pseudomonadati</taxon>
        <taxon>Verrucomicrobiota</taxon>
        <taxon>Verrucomicrobiia</taxon>
        <taxon>Verrucomicrobiales</taxon>
        <taxon>Verrucomicrobiaceae</taxon>
        <taxon>Oceaniferula</taxon>
    </lineage>
</organism>
<dbReference type="AlphaFoldDB" id="A0AAT9FJ27"/>
<dbReference type="SUPFAM" id="SSF82689">
    <property type="entry name" value="Mechanosensitive channel protein MscS (YggB), C-terminal domain"/>
    <property type="match status" value="1"/>
</dbReference>
<dbReference type="InterPro" id="IPR018490">
    <property type="entry name" value="cNMP-bd_dom_sf"/>
</dbReference>
<keyword evidence="2" id="KW-1003">Cell membrane</keyword>
<dbReference type="Gene3D" id="2.60.120.10">
    <property type="entry name" value="Jelly Rolls"/>
    <property type="match status" value="1"/>
</dbReference>
<dbReference type="InterPro" id="IPR011066">
    <property type="entry name" value="MscS_channel_C_sf"/>
</dbReference>
<feature type="transmembrane region" description="Helical" evidence="6">
    <location>
        <begin position="36"/>
        <end position="61"/>
    </location>
</feature>
<feature type="transmembrane region" description="Helical" evidence="6">
    <location>
        <begin position="115"/>
        <end position="138"/>
    </location>
</feature>
<dbReference type="CDD" id="cd00038">
    <property type="entry name" value="CAP_ED"/>
    <property type="match status" value="1"/>
</dbReference>
<dbReference type="InterPro" id="IPR010920">
    <property type="entry name" value="LSM_dom_sf"/>
</dbReference>
<evidence type="ECO:0000256" key="6">
    <source>
        <dbReference type="SAM" id="Phobius"/>
    </source>
</evidence>
<dbReference type="SMART" id="SM00100">
    <property type="entry name" value="cNMP"/>
    <property type="match status" value="1"/>
</dbReference>
<dbReference type="Pfam" id="PF00027">
    <property type="entry name" value="cNMP_binding"/>
    <property type="match status" value="1"/>
</dbReference>
<feature type="domain" description="Cyclic nucleotide-binding" evidence="7">
    <location>
        <begin position="354"/>
        <end position="474"/>
    </location>
</feature>
<reference evidence="8" key="1">
    <citation type="submission" date="2024-07" db="EMBL/GenBank/DDBJ databases">
        <title>Complete genome sequence of Verrucomicrobiaceae bacterium NT6N.</title>
        <authorList>
            <person name="Huang C."/>
            <person name="Takami H."/>
            <person name="Hamasaki K."/>
        </authorList>
    </citation>
    <scope>NUCLEOTIDE SEQUENCE</scope>
    <source>
        <strain evidence="8">NT6N</strain>
    </source>
</reference>
<dbReference type="KEGG" id="osu:NT6N_10490"/>
<dbReference type="InterPro" id="IPR014710">
    <property type="entry name" value="RmlC-like_jellyroll"/>
</dbReference>
<dbReference type="EMBL" id="AP026866">
    <property type="protein sequence ID" value="BDS06009.1"/>
    <property type="molecule type" value="Genomic_DNA"/>
</dbReference>
<dbReference type="InterPro" id="IPR045275">
    <property type="entry name" value="MscS_archaea/bacteria_type"/>
</dbReference>
<dbReference type="PROSITE" id="PS50042">
    <property type="entry name" value="CNMP_BINDING_3"/>
    <property type="match status" value="1"/>
</dbReference>
<dbReference type="Gene3D" id="1.10.287.1260">
    <property type="match status" value="1"/>
</dbReference>
<keyword evidence="4 6" id="KW-1133">Transmembrane helix</keyword>
<feature type="transmembrane region" description="Helical" evidence="6">
    <location>
        <begin position="6"/>
        <end position="24"/>
    </location>
</feature>
<evidence type="ECO:0000256" key="2">
    <source>
        <dbReference type="ARBA" id="ARBA00022475"/>
    </source>
</evidence>
<feature type="transmembrane region" description="Helical" evidence="6">
    <location>
        <begin position="73"/>
        <end position="94"/>
    </location>
</feature>
<accession>A0AAT9FJ27</accession>
<proteinExistence type="predicted"/>
<evidence type="ECO:0000256" key="5">
    <source>
        <dbReference type="ARBA" id="ARBA00023136"/>
    </source>
</evidence>
<protein>
    <recommendedName>
        <fullName evidence="7">Cyclic nucleotide-binding domain-containing protein</fullName>
    </recommendedName>
</protein>
<dbReference type="PANTHER" id="PTHR30221">
    <property type="entry name" value="SMALL-CONDUCTANCE MECHANOSENSITIVE CHANNEL"/>
    <property type="match status" value="1"/>
</dbReference>
<dbReference type="GO" id="GO:0008381">
    <property type="term" value="F:mechanosensitive monoatomic ion channel activity"/>
    <property type="evidence" value="ECO:0007669"/>
    <property type="project" value="InterPro"/>
</dbReference>
<dbReference type="Gene3D" id="2.30.30.60">
    <property type="match status" value="1"/>
</dbReference>
<evidence type="ECO:0000256" key="4">
    <source>
        <dbReference type="ARBA" id="ARBA00022989"/>
    </source>
</evidence>
<dbReference type="Gene3D" id="3.30.70.100">
    <property type="match status" value="1"/>
</dbReference>
<evidence type="ECO:0000256" key="1">
    <source>
        <dbReference type="ARBA" id="ARBA00004651"/>
    </source>
</evidence>
<dbReference type="InterPro" id="IPR023408">
    <property type="entry name" value="MscS_beta-dom_sf"/>
</dbReference>
<dbReference type="Pfam" id="PF00924">
    <property type="entry name" value="MS_channel_2nd"/>
    <property type="match status" value="1"/>
</dbReference>
<sequence>MPIQSISISISWIAIVIALVLLLLGRMNRHTSSSKVKAQCVWCLRSLGMVLLLFGVHSLLWNALSAESVVRSGLLLICHAIWYFLAARIVATFLDVHFWHASAEKDGGKRPPPRVIIHIACVLLLLTAAILVIQRVLLVDIPTELVVSSGVLAAVAGFAAKDILSDMVAGLVISIDRPFRRGHWIELDGGETLGKVIDISWRATKVLTWFNTVKEVPNSQVIRQTLNNLSAPEPRYGHWFYIHMPAEVSISLTRRVLLQACLDCDDVLEDPSPVVRIWDMEHRPYKYMVYVYFENYETYFKCKSNVLTSINHALAEEGIAVAAKALDVDYYTYEHERAPVLEYSNKQLMQKVKIFQLLDESQREELLDEMEVLHFDDGDVILDEGDANDALYILASGRVRVVRKFEDGSEHLIERMSPGNYFGVMSLLTSEPSQDRYIAGGECQVLQFKQSALDHIFQEHPELMKEVADFLAKQKFQRMAVLGSLTQSDKQSGEKSLSRYGREILASIQSAFSPRK</sequence>
<dbReference type="GO" id="GO:0005886">
    <property type="term" value="C:plasma membrane"/>
    <property type="evidence" value="ECO:0007669"/>
    <property type="project" value="UniProtKB-SubCell"/>
</dbReference>
<keyword evidence="5 6" id="KW-0472">Membrane</keyword>